<dbReference type="Gene3D" id="3.40.50.300">
    <property type="entry name" value="P-loop containing nucleotide triphosphate hydrolases"/>
    <property type="match status" value="1"/>
</dbReference>
<protein>
    <submittedName>
        <fullName evidence="1">Uridine kinase</fullName>
    </submittedName>
</protein>
<reference evidence="1 2" key="1">
    <citation type="submission" date="2019-02" db="EMBL/GenBank/DDBJ databases">
        <title>Genomic Encyclopedia of Type Strains, Phase IV (KMG-IV): sequencing the most valuable type-strain genomes for metagenomic binning, comparative biology and taxonomic classification.</title>
        <authorList>
            <person name="Goeker M."/>
        </authorList>
    </citation>
    <scope>NUCLEOTIDE SEQUENCE [LARGE SCALE GENOMIC DNA]</scope>
    <source>
        <strain evidence="1 2">DSM 45622</strain>
    </source>
</reference>
<keyword evidence="1" id="KW-0418">Kinase</keyword>
<organism evidence="1 2">
    <name type="scientific">Motilibacter rhizosphaerae</name>
    <dbReference type="NCBI Taxonomy" id="598652"/>
    <lineage>
        <taxon>Bacteria</taxon>
        <taxon>Bacillati</taxon>
        <taxon>Actinomycetota</taxon>
        <taxon>Actinomycetes</taxon>
        <taxon>Motilibacterales</taxon>
        <taxon>Motilibacteraceae</taxon>
        <taxon>Motilibacter</taxon>
    </lineage>
</organism>
<dbReference type="EMBL" id="SGXD01000002">
    <property type="protein sequence ID" value="RZS89361.1"/>
    <property type="molecule type" value="Genomic_DNA"/>
</dbReference>
<dbReference type="GO" id="GO:0016301">
    <property type="term" value="F:kinase activity"/>
    <property type="evidence" value="ECO:0007669"/>
    <property type="project" value="UniProtKB-KW"/>
</dbReference>
<comment type="caution">
    <text evidence="1">The sequence shown here is derived from an EMBL/GenBank/DDBJ whole genome shotgun (WGS) entry which is preliminary data.</text>
</comment>
<keyword evidence="2" id="KW-1185">Reference proteome</keyword>
<name>A0A4Q7NQR1_9ACTN</name>
<dbReference type="AlphaFoldDB" id="A0A4Q7NQR1"/>
<accession>A0A4Q7NQR1</accession>
<gene>
    <name evidence="1" type="ORF">EV189_1124</name>
</gene>
<dbReference type="InterPro" id="IPR027417">
    <property type="entry name" value="P-loop_NTPase"/>
</dbReference>
<dbReference type="Proteomes" id="UP000293638">
    <property type="component" value="Unassembled WGS sequence"/>
</dbReference>
<proteinExistence type="predicted"/>
<keyword evidence="1" id="KW-0808">Transferase</keyword>
<dbReference type="RefSeq" id="WP_231116105.1">
    <property type="nucleotide sequence ID" value="NZ_SGXD01000002.1"/>
</dbReference>
<dbReference type="SUPFAM" id="SSF52540">
    <property type="entry name" value="P-loop containing nucleoside triphosphate hydrolases"/>
    <property type="match status" value="1"/>
</dbReference>
<evidence type="ECO:0000313" key="2">
    <source>
        <dbReference type="Proteomes" id="UP000293638"/>
    </source>
</evidence>
<evidence type="ECO:0000313" key="1">
    <source>
        <dbReference type="EMBL" id="RZS89361.1"/>
    </source>
</evidence>
<sequence>MRTDPGDLAHRVRAAPARLGGSRLVCVDGPAGSGKTTLAGLLAGALGAPVLHLDDVYAGWAGLDGVAERVAGQVLAPLAEGRPATYATWDWARSRWGGSASLRPGPVLVLEGCGAGDRLLAAHASLLVWVEAPSALRLERGLERDGEALRAEWVRWREVEAAHFSREGTRGRADLLVDGAAPPVTLLAHGASGVE</sequence>